<proteinExistence type="predicted"/>
<feature type="domain" description="Methyltransferase type 11" evidence="1">
    <location>
        <begin position="53"/>
        <end position="143"/>
    </location>
</feature>
<gene>
    <name evidence="2" type="ORF">ACTIVE_5209</name>
</gene>
<dbReference type="InterPro" id="IPR029063">
    <property type="entry name" value="SAM-dependent_MTases_sf"/>
</dbReference>
<organism evidence="2 3">
    <name type="scientific">Actinomadura verrucosospora</name>
    <dbReference type="NCBI Taxonomy" id="46165"/>
    <lineage>
        <taxon>Bacteria</taxon>
        <taxon>Bacillati</taxon>
        <taxon>Actinomycetota</taxon>
        <taxon>Actinomycetes</taxon>
        <taxon>Streptosporangiales</taxon>
        <taxon>Thermomonosporaceae</taxon>
        <taxon>Actinomadura</taxon>
    </lineage>
</organism>
<dbReference type="Gene3D" id="3.40.50.150">
    <property type="entry name" value="Vaccinia Virus protein VP39"/>
    <property type="match status" value="1"/>
</dbReference>
<dbReference type="AlphaFoldDB" id="A0A7D3ZYW0"/>
<name>A0A7D3ZYW0_ACTVE</name>
<evidence type="ECO:0000313" key="2">
    <source>
        <dbReference type="EMBL" id="QKG23566.1"/>
    </source>
</evidence>
<accession>A0A7D3ZYW0</accession>
<dbReference type="PANTHER" id="PTHR43591">
    <property type="entry name" value="METHYLTRANSFERASE"/>
    <property type="match status" value="1"/>
</dbReference>
<keyword evidence="2" id="KW-0808">Transferase</keyword>
<protein>
    <submittedName>
        <fullName evidence="2">Methyltransferase type 11</fullName>
    </submittedName>
</protein>
<keyword evidence="2" id="KW-0489">Methyltransferase</keyword>
<dbReference type="GO" id="GO:0008757">
    <property type="term" value="F:S-adenosylmethionine-dependent methyltransferase activity"/>
    <property type="evidence" value="ECO:0007669"/>
    <property type="project" value="InterPro"/>
</dbReference>
<evidence type="ECO:0000313" key="3">
    <source>
        <dbReference type="Proteomes" id="UP000501240"/>
    </source>
</evidence>
<dbReference type="Pfam" id="PF08241">
    <property type="entry name" value="Methyltransf_11"/>
    <property type="match status" value="1"/>
</dbReference>
<dbReference type="EMBL" id="CP053892">
    <property type="protein sequence ID" value="QKG23566.1"/>
    <property type="molecule type" value="Genomic_DNA"/>
</dbReference>
<sequence>MAYAAVVADFDLYERELWAGRAPAYERGFARMTRYMVGPLLDAASVAAGTRVLEVGTGPGFVAAEAVRRGAEVSALDADPDMAETARRNVPGLDVRVAVLPEVPFPDGTFDAVVGNFVINHVGAPDAALAELRRVLRPEGRLALSCWVMPGVGALAVVRDALDAAGVPWPDDIPPSPFLEYGEAMAFRRLVAEAGFADVAVEEVTWEHVVDPEEWWETGALARVGSNGVAVSRQDPATVARIKVEYDRLIADYAVPDGEDGASDGHVALPAHALLASARH</sequence>
<evidence type="ECO:0000259" key="1">
    <source>
        <dbReference type="Pfam" id="PF08241"/>
    </source>
</evidence>
<dbReference type="SUPFAM" id="SSF53335">
    <property type="entry name" value="S-adenosyl-L-methionine-dependent methyltransferases"/>
    <property type="match status" value="1"/>
</dbReference>
<dbReference type="CDD" id="cd02440">
    <property type="entry name" value="AdoMet_MTases"/>
    <property type="match status" value="1"/>
</dbReference>
<dbReference type="InterPro" id="IPR013216">
    <property type="entry name" value="Methyltransf_11"/>
</dbReference>
<reference evidence="2 3" key="1">
    <citation type="submission" date="2020-05" db="EMBL/GenBank/DDBJ databases">
        <title>Actinomadura verrucosospora NRRL-B18236 (PFL_A860) Genome sequencing and assembly.</title>
        <authorList>
            <person name="Samborskyy M."/>
        </authorList>
    </citation>
    <scope>NUCLEOTIDE SEQUENCE [LARGE SCALE GENOMIC DNA]</scope>
    <source>
        <strain evidence="2 3">NRRL:B18236</strain>
    </source>
</reference>
<keyword evidence="3" id="KW-1185">Reference proteome</keyword>
<dbReference type="Proteomes" id="UP000501240">
    <property type="component" value="Chromosome"/>
</dbReference>
<dbReference type="GO" id="GO:0032259">
    <property type="term" value="P:methylation"/>
    <property type="evidence" value="ECO:0007669"/>
    <property type="project" value="UniProtKB-KW"/>
</dbReference>